<evidence type="ECO:0000256" key="1">
    <source>
        <dbReference type="SAM" id="MobiDB-lite"/>
    </source>
</evidence>
<reference evidence="2 3" key="1">
    <citation type="submission" date="2016-12" db="EMBL/GenBank/DDBJ databases">
        <title>The genomes of Aspergillus section Nigri reveals drivers in fungal speciation.</title>
        <authorList>
            <consortium name="DOE Joint Genome Institute"/>
            <person name="Vesth T.C."/>
            <person name="Nybo J."/>
            <person name="Theobald S."/>
            <person name="Brandl J."/>
            <person name="Frisvad J.C."/>
            <person name="Nielsen K.F."/>
            <person name="Lyhne E.K."/>
            <person name="Kogle M.E."/>
            <person name="Kuo A."/>
            <person name="Riley R."/>
            <person name="Clum A."/>
            <person name="Nolan M."/>
            <person name="Lipzen A."/>
            <person name="Salamov A."/>
            <person name="Henrissat B."/>
            <person name="Wiebenga A."/>
            <person name="De Vries R.P."/>
            <person name="Grigoriev I.V."/>
            <person name="Mortensen U.H."/>
            <person name="Andersen M.R."/>
            <person name="Baker S.E."/>
        </authorList>
    </citation>
    <scope>NUCLEOTIDE SEQUENCE [LARGE SCALE GENOMIC DNA]</scope>
    <source>
        <strain evidence="2 3">JOP 1030-1</strain>
    </source>
</reference>
<evidence type="ECO:0000313" key="3">
    <source>
        <dbReference type="Proteomes" id="UP000248349"/>
    </source>
</evidence>
<dbReference type="RefSeq" id="XP_025427286.1">
    <property type="nucleotide sequence ID" value="XM_025570785.1"/>
</dbReference>
<evidence type="ECO:0000313" key="2">
    <source>
        <dbReference type="EMBL" id="PYH41304.1"/>
    </source>
</evidence>
<dbReference type="EMBL" id="KZ821266">
    <property type="protein sequence ID" value="PYH41304.1"/>
    <property type="molecule type" value="Genomic_DNA"/>
</dbReference>
<sequence>MSHLTAQGLSHAIAISPTSAMLTSTAISSGYCSAAEDTQLRVCPCRPTNGYAWTYSLRIFSKSTAVRCWHSCLLSQQGRGITGYTSLNTRRSRMVGCRSDRIGPRLLLFRAWAGDIGACKNGHPYGLEAHAMDVMDSRFGESPFVSKYPSSLLPAAIKLQQKSTAYDLYLILIQSFASNDTTTPFCRPESPRTNHRRGVATESTEMPQQMPEAGGGFPPLDRGSSSKCDPLFRTSIHSSTQRPPWLRT</sequence>
<name>A0A318Z4G0_9EURO</name>
<keyword evidence="3" id="KW-1185">Reference proteome</keyword>
<accession>A0A318Z4G0</accession>
<dbReference type="GeneID" id="37072013"/>
<proteinExistence type="predicted"/>
<feature type="region of interest" description="Disordered" evidence="1">
    <location>
        <begin position="183"/>
        <end position="248"/>
    </location>
</feature>
<gene>
    <name evidence="2" type="ORF">BP01DRAFT_173028</name>
</gene>
<organism evidence="2 3">
    <name type="scientific">Aspergillus saccharolyticus JOP 1030-1</name>
    <dbReference type="NCBI Taxonomy" id="1450539"/>
    <lineage>
        <taxon>Eukaryota</taxon>
        <taxon>Fungi</taxon>
        <taxon>Dikarya</taxon>
        <taxon>Ascomycota</taxon>
        <taxon>Pezizomycotina</taxon>
        <taxon>Eurotiomycetes</taxon>
        <taxon>Eurotiomycetidae</taxon>
        <taxon>Eurotiales</taxon>
        <taxon>Aspergillaceae</taxon>
        <taxon>Aspergillus</taxon>
        <taxon>Aspergillus subgen. Circumdati</taxon>
    </lineage>
</organism>
<protein>
    <submittedName>
        <fullName evidence="2">Uncharacterized protein</fullName>
    </submittedName>
</protein>
<dbReference type="Proteomes" id="UP000248349">
    <property type="component" value="Unassembled WGS sequence"/>
</dbReference>
<dbReference type="AlphaFoldDB" id="A0A318Z4G0"/>